<dbReference type="Pfam" id="PF02826">
    <property type="entry name" value="2-Hacid_dh_C"/>
    <property type="match status" value="1"/>
</dbReference>
<dbReference type="GO" id="GO:0016618">
    <property type="term" value="F:hydroxypyruvate reductase [NAD(P)H] activity"/>
    <property type="evidence" value="ECO:0007669"/>
    <property type="project" value="TreeGrafter"/>
</dbReference>
<dbReference type="RefSeq" id="WP_179919607.1">
    <property type="nucleotide sequence ID" value="NZ_CP058909.1"/>
</dbReference>
<accession>A0A7D5PDI6</accession>
<dbReference type="GeneID" id="56085733"/>
<dbReference type="GO" id="GO:0051287">
    <property type="term" value="F:NAD binding"/>
    <property type="evidence" value="ECO:0007669"/>
    <property type="project" value="InterPro"/>
</dbReference>
<dbReference type="OrthoDB" id="168224at2157"/>
<dbReference type="InterPro" id="IPR006140">
    <property type="entry name" value="D-isomer_DH_NAD-bd"/>
</dbReference>
<gene>
    <name evidence="4" type="ORF">HZS54_24050</name>
</gene>
<dbReference type="GO" id="GO:0005829">
    <property type="term" value="C:cytosol"/>
    <property type="evidence" value="ECO:0007669"/>
    <property type="project" value="TreeGrafter"/>
</dbReference>
<evidence type="ECO:0000313" key="4">
    <source>
        <dbReference type="EMBL" id="QLH84525.1"/>
    </source>
</evidence>
<sequence>MTDILVLPHKIHGLSAAEYAETLRERFPEFDVAYAETPAEERRLIAEARVVTGYEISADLLATAERLELFVCTFAGTGHLPLEALDDHGVAVENASGVHGPNTAEQVLGYLLTFVRRLDRGWRQERRGEWRHYQAGELKGSTATVVGQGPIGETIVDRLQAFDVHTIGVRYTPSKGGPADEVIGFDEADLQAAFAETDHLVLACPLTDLTERLVDERAFRTLPTEATLVNVARGEVVDTDALVDALRTNQIRGAALDVTDPEPLPASHPLWSLGNCHVTPHNAGHTPEYWNRCADILDDALA</sequence>
<proteinExistence type="predicted"/>
<dbReference type="Gene3D" id="3.40.50.720">
    <property type="entry name" value="NAD(P)-binding Rossmann-like Domain"/>
    <property type="match status" value="2"/>
</dbReference>
<dbReference type="InterPro" id="IPR036291">
    <property type="entry name" value="NAD(P)-bd_dom_sf"/>
</dbReference>
<keyword evidence="2" id="KW-0520">NAD</keyword>
<dbReference type="Proteomes" id="UP000509346">
    <property type="component" value="Chromosome"/>
</dbReference>
<keyword evidence="1" id="KW-0560">Oxidoreductase</keyword>
<dbReference type="CDD" id="cd05300">
    <property type="entry name" value="2-Hacid_dh_1"/>
    <property type="match status" value="1"/>
</dbReference>
<dbReference type="PANTHER" id="PTHR10996">
    <property type="entry name" value="2-HYDROXYACID DEHYDROGENASE-RELATED"/>
    <property type="match status" value="1"/>
</dbReference>
<evidence type="ECO:0000259" key="3">
    <source>
        <dbReference type="Pfam" id="PF02826"/>
    </source>
</evidence>
<protein>
    <submittedName>
        <fullName evidence="4">D-2-hydroxyacid dehydrogenase</fullName>
    </submittedName>
</protein>
<dbReference type="PANTHER" id="PTHR10996:SF178">
    <property type="entry name" value="2-HYDROXYACID DEHYDROGENASE YGL185C-RELATED"/>
    <property type="match status" value="1"/>
</dbReference>
<evidence type="ECO:0000313" key="5">
    <source>
        <dbReference type="Proteomes" id="UP000509346"/>
    </source>
</evidence>
<evidence type="ECO:0000256" key="1">
    <source>
        <dbReference type="ARBA" id="ARBA00023002"/>
    </source>
</evidence>
<evidence type="ECO:0000256" key="2">
    <source>
        <dbReference type="ARBA" id="ARBA00023027"/>
    </source>
</evidence>
<organism evidence="4 5">
    <name type="scientific">Halosimplex pelagicum</name>
    <dbReference type="NCBI Taxonomy" id="869886"/>
    <lineage>
        <taxon>Archaea</taxon>
        <taxon>Methanobacteriati</taxon>
        <taxon>Methanobacteriota</taxon>
        <taxon>Stenosarchaea group</taxon>
        <taxon>Halobacteria</taxon>
        <taxon>Halobacteriales</taxon>
        <taxon>Haloarculaceae</taxon>
        <taxon>Halosimplex</taxon>
    </lineage>
</organism>
<feature type="domain" description="D-isomer specific 2-hydroxyacid dehydrogenase NAD-binding" evidence="3">
    <location>
        <begin position="109"/>
        <end position="283"/>
    </location>
</feature>
<dbReference type="InterPro" id="IPR050223">
    <property type="entry name" value="D-isomer_2-hydroxyacid_DH"/>
</dbReference>
<dbReference type="SUPFAM" id="SSF52283">
    <property type="entry name" value="Formate/glycerate dehydrogenase catalytic domain-like"/>
    <property type="match status" value="1"/>
</dbReference>
<dbReference type="KEGG" id="hpel:HZS54_24050"/>
<dbReference type="AlphaFoldDB" id="A0A7D5PDI6"/>
<keyword evidence="5" id="KW-1185">Reference proteome</keyword>
<name>A0A7D5PDI6_9EURY</name>
<dbReference type="GO" id="GO:0030267">
    <property type="term" value="F:glyoxylate reductase (NADPH) activity"/>
    <property type="evidence" value="ECO:0007669"/>
    <property type="project" value="TreeGrafter"/>
</dbReference>
<dbReference type="EMBL" id="CP058909">
    <property type="protein sequence ID" value="QLH84525.1"/>
    <property type="molecule type" value="Genomic_DNA"/>
</dbReference>
<reference evidence="4 5" key="1">
    <citation type="submission" date="2020-07" db="EMBL/GenBank/DDBJ databases">
        <title>Halosimplex litoreum sp. nov. and Halosimplex rubrum sp. nov., isolated from different salt environments.</title>
        <authorList>
            <person name="Cui H."/>
        </authorList>
    </citation>
    <scope>NUCLEOTIDE SEQUENCE [LARGE SCALE GENOMIC DNA]</scope>
    <source>
        <strain evidence="4 5">R2</strain>
    </source>
</reference>
<dbReference type="SUPFAM" id="SSF51735">
    <property type="entry name" value="NAD(P)-binding Rossmann-fold domains"/>
    <property type="match status" value="1"/>
</dbReference>